<protein>
    <recommendedName>
        <fullName evidence="5">OmpA-like domain-containing protein</fullName>
    </recommendedName>
</protein>
<evidence type="ECO:0000256" key="4">
    <source>
        <dbReference type="PROSITE-ProRule" id="PRU00473"/>
    </source>
</evidence>
<name>A0A660SKI7_UNCT6</name>
<dbReference type="SUPFAM" id="SSF103088">
    <property type="entry name" value="OmpA-like"/>
    <property type="match status" value="1"/>
</dbReference>
<evidence type="ECO:0000256" key="2">
    <source>
        <dbReference type="ARBA" id="ARBA00023136"/>
    </source>
</evidence>
<accession>A0A660SKI7</accession>
<dbReference type="InterPro" id="IPR008969">
    <property type="entry name" value="CarboxyPept-like_regulatory"/>
</dbReference>
<organism evidence="6 7">
    <name type="scientific">candidate division TA06 bacterium</name>
    <dbReference type="NCBI Taxonomy" id="2250710"/>
    <lineage>
        <taxon>Bacteria</taxon>
        <taxon>Bacteria division TA06</taxon>
    </lineage>
</organism>
<sequence>TYGAGLDVTLKGFSPYFEFTGVHFRSNNVIPNNINYMTIGFNLGEQSQIALNIAFDYRLSSNVDTLMNLIANENYYITQCWGSAPQWKASAGFVYSFKEVDKTPKVGKTNMAILTGRLYDGETGEHLSGKVYFPESELDTITSDTNGIYRINVPAGPIRIHTIVSGYRWMEKSLIAVANKTNIVDFSLKKKITNKGYVSGKIEDAKTGTPVKAIISFPDIKDSESIETDSNGIFRIQLPQGSYTLKVDAAGYAGVIELIVIEQGKAKILNIELLPAKGKVKLTGKVFDKSSQEGINSYIIFKKDGKEFKTVSETYSGIYTIVLSSGIYKVTIKADGYIPKTIPFIVPESGPVIRNFELLKKRAHFILKGIYFNSGSARIKPSSYPILDDIIKTLEEYPDITVEIQGHTDSVGSTENNLQLSYARANAVKGYLIRMGISLNRLVARGYGESMPIALNTTREGRASNRRIEFVVMH</sequence>
<comment type="caution">
    <text evidence="6">The sequence shown here is derived from an EMBL/GenBank/DDBJ whole genome shotgun (WGS) entry which is preliminary data.</text>
</comment>
<dbReference type="Gene3D" id="2.60.40.1120">
    <property type="entry name" value="Carboxypeptidase-like, regulatory domain"/>
    <property type="match status" value="3"/>
</dbReference>
<evidence type="ECO:0000259" key="5">
    <source>
        <dbReference type="PROSITE" id="PS51123"/>
    </source>
</evidence>
<dbReference type="Gene3D" id="3.30.1330.60">
    <property type="entry name" value="OmpA-like domain"/>
    <property type="match status" value="1"/>
</dbReference>
<dbReference type="SUPFAM" id="SSF49464">
    <property type="entry name" value="Carboxypeptidase regulatory domain-like"/>
    <property type="match status" value="3"/>
</dbReference>
<dbReference type="AlphaFoldDB" id="A0A660SKI7"/>
<feature type="domain" description="OmpA-like" evidence="5">
    <location>
        <begin position="359"/>
        <end position="474"/>
    </location>
</feature>
<gene>
    <name evidence="6" type="ORF">DRP43_03250</name>
</gene>
<dbReference type="InterPro" id="IPR006664">
    <property type="entry name" value="OMP_bac"/>
</dbReference>
<dbReference type="InterPro" id="IPR050330">
    <property type="entry name" value="Bact_OuterMem_StrucFunc"/>
</dbReference>
<dbReference type="CDD" id="cd07185">
    <property type="entry name" value="OmpA_C-like"/>
    <property type="match status" value="1"/>
</dbReference>
<dbReference type="GO" id="GO:0009279">
    <property type="term" value="C:cell outer membrane"/>
    <property type="evidence" value="ECO:0007669"/>
    <property type="project" value="UniProtKB-SubCell"/>
</dbReference>
<dbReference type="EMBL" id="QNBD01000130">
    <property type="protein sequence ID" value="RKX70551.1"/>
    <property type="molecule type" value="Genomic_DNA"/>
</dbReference>
<feature type="non-terminal residue" evidence="6">
    <location>
        <position position="1"/>
    </location>
</feature>
<evidence type="ECO:0000256" key="3">
    <source>
        <dbReference type="ARBA" id="ARBA00023237"/>
    </source>
</evidence>
<keyword evidence="3" id="KW-0998">Cell outer membrane</keyword>
<dbReference type="PANTHER" id="PTHR30329">
    <property type="entry name" value="STATOR ELEMENT OF FLAGELLAR MOTOR COMPLEX"/>
    <property type="match status" value="1"/>
</dbReference>
<keyword evidence="2 4" id="KW-0472">Membrane</keyword>
<dbReference type="InterPro" id="IPR006665">
    <property type="entry name" value="OmpA-like"/>
</dbReference>
<dbReference type="Proteomes" id="UP000271125">
    <property type="component" value="Unassembled WGS sequence"/>
</dbReference>
<evidence type="ECO:0000313" key="7">
    <source>
        <dbReference type="Proteomes" id="UP000271125"/>
    </source>
</evidence>
<dbReference type="Pfam" id="PF13620">
    <property type="entry name" value="CarboxypepD_reg"/>
    <property type="match status" value="1"/>
</dbReference>
<dbReference type="Pfam" id="PF00691">
    <property type="entry name" value="OmpA"/>
    <property type="match status" value="1"/>
</dbReference>
<comment type="subcellular location">
    <subcellularLocation>
        <location evidence="1">Cell outer membrane</location>
    </subcellularLocation>
</comment>
<dbReference type="PRINTS" id="PR01021">
    <property type="entry name" value="OMPADOMAIN"/>
</dbReference>
<reference evidence="6 7" key="1">
    <citation type="submission" date="2018-06" db="EMBL/GenBank/DDBJ databases">
        <title>Extensive metabolic versatility and redundancy in microbially diverse, dynamic hydrothermal sediments.</title>
        <authorList>
            <person name="Dombrowski N."/>
            <person name="Teske A."/>
            <person name="Baker B.J."/>
        </authorList>
    </citation>
    <scope>NUCLEOTIDE SEQUENCE [LARGE SCALE GENOMIC DNA]</scope>
    <source>
        <strain evidence="6">B10_G13</strain>
    </source>
</reference>
<evidence type="ECO:0000313" key="6">
    <source>
        <dbReference type="EMBL" id="RKX70551.1"/>
    </source>
</evidence>
<dbReference type="PROSITE" id="PS51123">
    <property type="entry name" value="OMPA_2"/>
    <property type="match status" value="1"/>
</dbReference>
<dbReference type="InterPro" id="IPR036737">
    <property type="entry name" value="OmpA-like_sf"/>
</dbReference>
<evidence type="ECO:0000256" key="1">
    <source>
        <dbReference type="ARBA" id="ARBA00004442"/>
    </source>
</evidence>
<proteinExistence type="predicted"/>
<dbReference type="PANTHER" id="PTHR30329:SF21">
    <property type="entry name" value="LIPOPROTEIN YIAD-RELATED"/>
    <property type="match status" value="1"/>
</dbReference>